<proteinExistence type="predicted"/>
<reference evidence="3" key="1">
    <citation type="submission" date="2020-07" db="EMBL/GenBank/DDBJ databases">
        <title>Multicomponent nature underlies the extraordinary mechanical properties of spider dragline silk.</title>
        <authorList>
            <person name="Kono N."/>
            <person name="Nakamura H."/>
            <person name="Mori M."/>
            <person name="Yoshida Y."/>
            <person name="Ohtoshi R."/>
            <person name="Malay A.D."/>
            <person name="Moran D.A.P."/>
            <person name="Tomita M."/>
            <person name="Numata K."/>
            <person name="Arakawa K."/>
        </authorList>
    </citation>
    <scope>NUCLEOTIDE SEQUENCE</scope>
</reference>
<keyword evidence="4" id="KW-1185">Reference proteome</keyword>
<feature type="region of interest" description="Disordered" evidence="2">
    <location>
        <begin position="140"/>
        <end position="168"/>
    </location>
</feature>
<feature type="region of interest" description="Disordered" evidence="2">
    <location>
        <begin position="836"/>
        <end position="887"/>
    </location>
</feature>
<feature type="region of interest" description="Disordered" evidence="2">
    <location>
        <begin position="519"/>
        <end position="544"/>
    </location>
</feature>
<gene>
    <name evidence="3" type="primary">NCL1_48767</name>
    <name evidence="3" type="ORF">TNCT_544871</name>
</gene>
<comment type="caution">
    <text evidence="3">The sequence shown here is derived from an EMBL/GenBank/DDBJ whole genome shotgun (WGS) entry which is preliminary data.</text>
</comment>
<dbReference type="Proteomes" id="UP000887116">
    <property type="component" value="Unassembled WGS sequence"/>
</dbReference>
<feature type="compositionally biased region" description="Basic and acidic residues" evidence="2">
    <location>
        <begin position="1312"/>
        <end position="1335"/>
    </location>
</feature>
<feature type="region of interest" description="Disordered" evidence="2">
    <location>
        <begin position="1068"/>
        <end position="1146"/>
    </location>
</feature>
<feature type="compositionally biased region" description="Low complexity" evidence="2">
    <location>
        <begin position="1084"/>
        <end position="1095"/>
    </location>
</feature>
<feature type="region of interest" description="Disordered" evidence="2">
    <location>
        <begin position="1295"/>
        <end position="1335"/>
    </location>
</feature>
<evidence type="ECO:0000256" key="1">
    <source>
        <dbReference type="SAM" id="Coils"/>
    </source>
</evidence>
<feature type="compositionally biased region" description="Basic and acidic residues" evidence="2">
    <location>
        <begin position="950"/>
        <end position="961"/>
    </location>
</feature>
<feature type="compositionally biased region" description="Polar residues" evidence="2">
    <location>
        <begin position="1123"/>
        <end position="1145"/>
    </location>
</feature>
<dbReference type="EMBL" id="BMAO01033998">
    <property type="protein sequence ID" value="GFQ93285.1"/>
    <property type="molecule type" value="Genomic_DNA"/>
</dbReference>
<name>A0A8X6J635_TRICU</name>
<accession>A0A8X6J635</accession>
<feature type="compositionally biased region" description="Basic and acidic residues" evidence="2">
    <location>
        <begin position="140"/>
        <end position="149"/>
    </location>
</feature>
<dbReference type="OrthoDB" id="6437889at2759"/>
<evidence type="ECO:0000256" key="2">
    <source>
        <dbReference type="SAM" id="MobiDB-lite"/>
    </source>
</evidence>
<feature type="region of interest" description="Disordered" evidence="2">
    <location>
        <begin position="1250"/>
        <end position="1272"/>
    </location>
</feature>
<feature type="compositionally biased region" description="Polar residues" evidence="2">
    <location>
        <begin position="1295"/>
        <end position="1307"/>
    </location>
</feature>
<evidence type="ECO:0000313" key="3">
    <source>
        <dbReference type="EMBL" id="GFQ93285.1"/>
    </source>
</evidence>
<feature type="region of interest" description="Disordered" evidence="2">
    <location>
        <begin position="902"/>
        <end position="968"/>
    </location>
</feature>
<feature type="coiled-coil region" evidence="1">
    <location>
        <begin position="1495"/>
        <end position="1522"/>
    </location>
</feature>
<protein>
    <submittedName>
        <fullName evidence="3">Uncharacterized protein</fullName>
    </submittedName>
</protein>
<feature type="compositionally biased region" description="Basic and acidic residues" evidence="2">
    <location>
        <begin position="1099"/>
        <end position="1109"/>
    </location>
</feature>
<evidence type="ECO:0000313" key="4">
    <source>
        <dbReference type="Proteomes" id="UP000887116"/>
    </source>
</evidence>
<feature type="region of interest" description="Disordered" evidence="2">
    <location>
        <begin position="1579"/>
        <end position="1617"/>
    </location>
</feature>
<organism evidence="3 4">
    <name type="scientific">Trichonephila clavata</name>
    <name type="common">Joro spider</name>
    <name type="synonym">Nephila clavata</name>
    <dbReference type="NCBI Taxonomy" id="2740835"/>
    <lineage>
        <taxon>Eukaryota</taxon>
        <taxon>Metazoa</taxon>
        <taxon>Ecdysozoa</taxon>
        <taxon>Arthropoda</taxon>
        <taxon>Chelicerata</taxon>
        <taxon>Arachnida</taxon>
        <taxon>Araneae</taxon>
        <taxon>Araneomorphae</taxon>
        <taxon>Entelegynae</taxon>
        <taxon>Araneoidea</taxon>
        <taxon>Nephilidae</taxon>
        <taxon>Trichonephila</taxon>
    </lineage>
</organism>
<sequence>MSRKYLEQMIEEIEFTNYQRYLQANNSMNHNIPPMYPEIRNLSFASRYDCFSRGCYVPPSWLLSNLAKPNCESFYLVKKNEQYAFLKNYYGNRHMPKENEYHHGRWNSGRNDRNGVSDAFSQSARRYFMNWNSISSFNRYKENSDDSRVPRRSSRYVKNEPEKPIGPFHRYSEERLNSTESLIGKVNKPCIENLSGSQSSSSLPPTEDCEGALEDINVSSANNLNAQLSDSSIHTPSPELNSGYASWYYAEEQQQIVNMLREVNMRHERQLKRDMAARSDRPCSDDSMSSNIDPNSSDGLQRSVSSDDEDDGIIVLVSPEGDNSTTDPLDSEDTKDLDNDYLEKSVSDYFEEFQSIFTVSPEKNIINTLTKECMKESLAAVTDSNKSNSVKEVEQIGNSNAVEESSVKSERNSETLRDCANVTTLKVENADQDKETGGKEQEMLSPPEHVKEQEIYCGELFPQRGEETNTIVGNKMQISSDDVMNISNSSSECPGSKKCSDTIEVEKYIAETKHRDTFDNFSKQQNRKLDADTKRTSPSSTKNYQLPANYRHNTSQSNLIKFVNELSKKNKLFSLGITPVQSVSKNHFRSSYPKPETIQRFLMKSMKDFVPAPSISVENYSKSNNVNLEYKTDRFQYLGSSVDDDNQEMSSWRKLPYFIQRNECLEKKEVRSETNLSTRDGIKARNNVEATSFSDTCLPFKSKEMCYRRISVDELFQSAAVSKNRGTKDSVNIQPFKDNTECITGEHKTLISATDHLKQILKIGTENEFQKCPSTSEKCYQNNICPTENVIGNVCNINKSSDALSQFKRCDGESEKDSSLKNNLSSKVSISYAQNNKNQNNSHAQDDFGQSRTTTVSRIEDQNSVSSSRQTNRCHYTSKSDYSRKGYKQDKLSKFQHKEILPGYAASKSNDKNKSANTSDDHCRTEVLPFKNSSSMDERPKSKRKKKYKIDKPKVKEDSSKNDIPLCSSSEYRDKRDLKVQSDYSTYNIKIEPISSFEKLSYVNKDKYRNSWRDVRRADSVTTASIKKEVKKYNDLESLNIIKVKKVVSIPGSATKEDSYNQCKSAISSKNTVTENSRKEKKSSVNSKLSNLNQSPADSVDRESEDKNVSEQSTTHFEKKSAGNGTSNPNYQYSKSKNIRITQPAENRALIKDKNYRIEDQSVESYSNLCSSKYNASPGKWWQYGSSSRYVHSYRSYHERACFERDRLAKSKRRDFNLKTDYKATYERESDAGNSSDKEQCCQKENKFASDNESHYQIDPKPNSASKTKTVQRTEFKEKLVLESIYSYPKRLKPQENNAFTHPNKISTVGEEGNKNKREEEIVNDKDKSSSCDSNCEKSIKEEEKEFVKPMFMSTISITESETAEGLSKEGNLTCKVCSNNDLNASPSKHVDDSMANPHKSETDEIGFEKCKIDISAVDCMTEEKSIVSQENQNVVSSHNFQPNVMLQVKTFAVIDIENERGALANSKHSEELQMKQSTELQIEQSKELQIEQSKKLQIKQREELQMEQNNLEKNLEHHLTHLTKDQINIQVTNEKDSDDSISPLTNLNNIATEENTSKSAIGESKNTNAISSTIDEQISHTSKVTNYAKGTKENTSDSNNFRGLDEENTNSPTILE</sequence>
<feature type="compositionally biased region" description="Basic and acidic residues" evidence="2">
    <location>
        <begin position="272"/>
        <end position="284"/>
    </location>
</feature>
<feature type="compositionally biased region" description="Polar residues" evidence="2">
    <location>
        <begin position="286"/>
        <end position="304"/>
    </location>
</feature>
<feature type="region of interest" description="Disordered" evidence="2">
    <location>
        <begin position="272"/>
        <end position="336"/>
    </location>
</feature>
<feature type="compositionally biased region" description="Polar residues" evidence="2">
    <location>
        <begin position="836"/>
        <end position="880"/>
    </location>
</feature>
<keyword evidence="1" id="KW-0175">Coiled coil</keyword>
<feature type="compositionally biased region" description="Basic and acidic residues" evidence="2">
    <location>
        <begin position="909"/>
        <end position="925"/>
    </location>
</feature>